<dbReference type="SMART" id="SM00028">
    <property type="entry name" value="TPR"/>
    <property type="match status" value="2"/>
</dbReference>
<keyword evidence="1" id="KW-0802">TPR repeat</keyword>
<comment type="caution">
    <text evidence="3">The sequence shown here is derived from an EMBL/GenBank/DDBJ whole genome shotgun (WGS) entry which is preliminary data.</text>
</comment>
<keyword evidence="4" id="KW-1185">Reference proteome</keyword>
<dbReference type="Pfam" id="PF13414">
    <property type="entry name" value="TPR_11"/>
    <property type="match status" value="1"/>
</dbReference>
<dbReference type="PANTHER" id="PTHR23184:SF9">
    <property type="entry name" value="TETRATRICOPEPTIDE REPEAT PROTEIN 14"/>
    <property type="match status" value="1"/>
</dbReference>
<name>A0A196SGK3_BLAHN</name>
<gene>
    <name evidence="3" type="ORF">AV274_2089</name>
</gene>
<dbReference type="STRING" id="478820.A0A196SGK3"/>
<dbReference type="Gene3D" id="1.25.40.10">
    <property type="entry name" value="Tetratricopeptide repeat domain"/>
    <property type="match status" value="1"/>
</dbReference>
<dbReference type="PANTHER" id="PTHR23184">
    <property type="entry name" value="TETRATRICOPEPTIDE REPEAT PROTEIN 14"/>
    <property type="match status" value="1"/>
</dbReference>
<feature type="repeat" description="TPR" evidence="1">
    <location>
        <begin position="186"/>
        <end position="219"/>
    </location>
</feature>
<evidence type="ECO:0000313" key="3">
    <source>
        <dbReference type="EMBL" id="OAO16148.1"/>
    </source>
</evidence>
<dbReference type="PROSITE" id="PS50293">
    <property type="entry name" value="TPR_REGION"/>
    <property type="match status" value="1"/>
</dbReference>
<dbReference type="PROSITE" id="PS50005">
    <property type="entry name" value="TPR"/>
    <property type="match status" value="2"/>
</dbReference>
<dbReference type="EMBL" id="LXWW01000096">
    <property type="protein sequence ID" value="OAO16148.1"/>
    <property type="molecule type" value="Genomic_DNA"/>
</dbReference>
<feature type="region of interest" description="Disordered" evidence="2">
    <location>
        <begin position="1"/>
        <end position="21"/>
    </location>
</feature>
<proteinExistence type="predicted"/>
<organism evidence="3 4">
    <name type="scientific">Blastocystis sp. subtype 1 (strain ATCC 50177 / NandII)</name>
    <dbReference type="NCBI Taxonomy" id="478820"/>
    <lineage>
        <taxon>Eukaryota</taxon>
        <taxon>Sar</taxon>
        <taxon>Stramenopiles</taxon>
        <taxon>Bigyra</taxon>
        <taxon>Opalozoa</taxon>
        <taxon>Opalinata</taxon>
        <taxon>Blastocystidae</taxon>
        <taxon>Blastocystis</taxon>
    </lineage>
</organism>
<accession>A0A196SGK3</accession>
<evidence type="ECO:0000313" key="4">
    <source>
        <dbReference type="Proteomes" id="UP000078348"/>
    </source>
</evidence>
<dbReference type="Proteomes" id="UP000078348">
    <property type="component" value="Unassembled WGS sequence"/>
</dbReference>
<dbReference type="AlphaFoldDB" id="A0A196SGK3"/>
<sequence length="288" mass="32649">MQKEASTAPTEASSSGNGRDLQLVNRRIDALRSSGKLKQMLERVHISEEGLFTERPHSNIPPLLKDLNQDQVSMWSFCSLPAISEFDTNGLKDGKTYGQWMEGDGNYGNPYAVHNMVLSYDINEYTSLAVDLSFPESQGYEAMRRLQNQEWAEQRLERGVGFAKEGKFNEALRCYNEAIELVPKFADAYTARGAALVKLGKYKESIACFETALHIDPETANAREYMERAKLMIPDTIPNPVHMVNAIPSSHGDTKQMDRELLNILKRDADRSRSHSSNKRHHRSHHHN</sequence>
<dbReference type="InterPro" id="IPR039190">
    <property type="entry name" value="TTC14"/>
</dbReference>
<evidence type="ECO:0000256" key="1">
    <source>
        <dbReference type="PROSITE-ProRule" id="PRU00339"/>
    </source>
</evidence>
<dbReference type="OrthoDB" id="421121at2759"/>
<feature type="compositionally biased region" description="Low complexity" evidence="2">
    <location>
        <begin position="1"/>
        <end position="15"/>
    </location>
</feature>
<dbReference type="SUPFAM" id="SSF48452">
    <property type="entry name" value="TPR-like"/>
    <property type="match status" value="1"/>
</dbReference>
<dbReference type="InterPro" id="IPR019734">
    <property type="entry name" value="TPR_rpt"/>
</dbReference>
<protein>
    <submittedName>
        <fullName evidence="3">Uncharacterized protein</fullName>
    </submittedName>
</protein>
<evidence type="ECO:0000256" key="2">
    <source>
        <dbReference type="SAM" id="MobiDB-lite"/>
    </source>
</evidence>
<feature type="region of interest" description="Disordered" evidence="2">
    <location>
        <begin position="266"/>
        <end position="288"/>
    </location>
</feature>
<feature type="repeat" description="TPR" evidence="1">
    <location>
        <begin position="152"/>
        <end position="185"/>
    </location>
</feature>
<reference evidence="3 4" key="1">
    <citation type="submission" date="2016-05" db="EMBL/GenBank/DDBJ databases">
        <title>Nuclear genome of Blastocystis sp. subtype 1 NandII.</title>
        <authorList>
            <person name="Gentekaki E."/>
            <person name="Curtis B."/>
            <person name="Stairs C."/>
            <person name="Eme L."/>
            <person name="Herman E."/>
            <person name="Klimes V."/>
            <person name="Arias M.C."/>
            <person name="Elias M."/>
            <person name="Hilliou F."/>
            <person name="Klute M."/>
            <person name="Malik S.-B."/>
            <person name="Pightling A."/>
            <person name="Rachubinski R."/>
            <person name="Salas D."/>
            <person name="Schlacht A."/>
            <person name="Suga H."/>
            <person name="Archibald J."/>
            <person name="Ball S.G."/>
            <person name="Clark G."/>
            <person name="Dacks J."/>
            <person name="Van Der Giezen M."/>
            <person name="Tsaousis A."/>
            <person name="Roger A."/>
        </authorList>
    </citation>
    <scope>NUCLEOTIDE SEQUENCE [LARGE SCALE GENOMIC DNA]</scope>
    <source>
        <strain evidence="4">ATCC 50177 / NandII</strain>
    </source>
</reference>
<feature type="compositionally biased region" description="Basic residues" evidence="2">
    <location>
        <begin position="274"/>
        <end position="288"/>
    </location>
</feature>
<dbReference type="InterPro" id="IPR011990">
    <property type="entry name" value="TPR-like_helical_dom_sf"/>
</dbReference>